<keyword evidence="2" id="KW-1185">Reference proteome</keyword>
<gene>
    <name evidence="1" type="ORF">MENTE1834_LOCUS30286</name>
</gene>
<dbReference type="EMBL" id="CAVMJV010000049">
    <property type="protein sequence ID" value="CAK5082978.1"/>
    <property type="molecule type" value="Genomic_DNA"/>
</dbReference>
<comment type="caution">
    <text evidence="1">The sequence shown here is derived from an EMBL/GenBank/DDBJ whole genome shotgun (WGS) entry which is preliminary data.</text>
</comment>
<evidence type="ECO:0000313" key="2">
    <source>
        <dbReference type="Proteomes" id="UP001497535"/>
    </source>
</evidence>
<proteinExistence type="predicted"/>
<accession>A0ACB0ZVS2</accession>
<sequence length="561" mass="66665">MENIINKLKHLGKPLTENKNEKKVEEIVDNILFPILIKDRTTRDLKGNGGFDFLAKDKGIHQQLLPKLEELYKKPQIIEINYNEAFLVKIDEQFWNELFCLEKGVEKHEKDDKDINLFFDKYIDKLVEGGNKQIFDLKYWSVFIDKKNEWIENIVKKYFIEGENNFENMLIQQISSNKRIKTINKVIKNFDKNLSLIGEMIVGNYFIFGEEPTNADICLFAVLIQFFEGPFLNIPQLDYFFRLKGSSNNVGSTSQVYNQKGKGKEIIKNEEEELNDFKYNKEEIPNEIEKDEIEEEKEIIENKGLIIEFEDDRINILFNFVQNMKKKLGFNEESDWQNLREHPWELNYEPEDFSQKRYIGPFQIETDELLGINKLLFYERIIDLWSLITRKKRFEKNKRDKLWKKIIRIIKGKAKPSIGDFDELIQKILEKLISYIHSTFWDYIKIKYYGTITLNCLASYLCNLGRGKTLQEGEDCKEYFFEKVKKYGEIVFREIEIFNLNSAESLKEKKKEIALTSIQQCYIAAKISNESIKEINELKINENINEAIKQLNNDEEEERRN</sequence>
<dbReference type="Proteomes" id="UP001497535">
    <property type="component" value="Unassembled WGS sequence"/>
</dbReference>
<name>A0ACB0ZVS2_MELEN</name>
<organism evidence="1 2">
    <name type="scientific">Meloidogyne enterolobii</name>
    <name type="common">Root-knot nematode worm</name>
    <name type="synonym">Meloidogyne mayaguensis</name>
    <dbReference type="NCBI Taxonomy" id="390850"/>
    <lineage>
        <taxon>Eukaryota</taxon>
        <taxon>Metazoa</taxon>
        <taxon>Ecdysozoa</taxon>
        <taxon>Nematoda</taxon>
        <taxon>Chromadorea</taxon>
        <taxon>Rhabditida</taxon>
        <taxon>Tylenchina</taxon>
        <taxon>Tylenchomorpha</taxon>
        <taxon>Tylenchoidea</taxon>
        <taxon>Meloidogynidae</taxon>
        <taxon>Meloidogyninae</taxon>
        <taxon>Meloidogyne</taxon>
    </lineage>
</organism>
<evidence type="ECO:0000313" key="1">
    <source>
        <dbReference type="EMBL" id="CAK5082978.1"/>
    </source>
</evidence>
<reference evidence="1" key="1">
    <citation type="submission" date="2023-11" db="EMBL/GenBank/DDBJ databases">
        <authorList>
            <person name="Poullet M."/>
        </authorList>
    </citation>
    <scope>NUCLEOTIDE SEQUENCE</scope>
    <source>
        <strain evidence="1">E1834</strain>
    </source>
</reference>
<protein>
    <submittedName>
        <fullName evidence="1">Uncharacterized protein</fullName>
    </submittedName>
</protein>